<comment type="caution">
    <text evidence="2">The sequence shown here is derived from an EMBL/GenBank/DDBJ whole genome shotgun (WGS) entry which is preliminary data.</text>
</comment>
<accession>A0AAN5C8C3</accession>
<reference evidence="3" key="1">
    <citation type="submission" date="2022-10" db="EMBL/GenBank/DDBJ databases">
        <title>Genome assembly of Pristionchus species.</title>
        <authorList>
            <person name="Yoshida K."/>
            <person name="Sommer R.J."/>
        </authorList>
    </citation>
    <scope>NUCLEOTIDE SEQUENCE [LARGE SCALE GENOMIC DNA]</scope>
    <source>
        <strain evidence="3">RS5460</strain>
    </source>
</reference>
<feature type="compositionally biased region" description="Polar residues" evidence="1">
    <location>
        <begin position="1"/>
        <end position="12"/>
    </location>
</feature>
<dbReference type="EMBL" id="BTRK01000001">
    <property type="protein sequence ID" value="GMR32659.1"/>
    <property type="molecule type" value="Genomic_DNA"/>
</dbReference>
<dbReference type="AlphaFoldDB" id="A0AAN5C8C3"/>
<sequence length="185" mass="20413">LVQMSDSDAPKQSTRDRRDSTSSSVSVGGSSLDTSLIVNRSAWIPDDGEQAELDRMAAEFEEAEKFELSVEVEDPANESSVEPGDALDLSEARFATPSSVLSSSSDNRVSRLPLLPSSSSRAQKRKSIAERLADNFLHQSVPKRRSLQNEDNDENEKPLNESVSVDKTEKSFSNEKKEERPLVDL</sequence>
<name>A0AAN5C8C3_9BILA</name>
<protein>
    <submittedName>
        <fullName evidence="2">Uncharacterized protein</fullName>
    </submittedName>
</protein>
<evidence type="ECO:0000313" key="3">
    <source>
        <dbReference type="Proteomes" id="UP001328107"/>
    </source>
</evidence>
<feature type="compositionally biased region" description="Basic and acidic residues" evidence="1">
    <location>
        <begin position="155"/>
        <end position="185"/>
    </location>
</feature>
<dbReference type="Proteomes" id="UP001328107">
    <property type="component" value="Unassembled WGS sequence"/>
</dbReference>
<feature type="compositionally biased region" description="Low complexity" evidence="1">
    <location>
        <begin position="98"/>
        <end position="121"/>
    </location>
</feature>
<evidence type="ECO:0000256" key="1">
    <source>
        <dbReference type="SAM" id="MobiDB-lite"/>
    </source>
</evidence>
<proteinExistence type="predicted"/>
<evidence type="ECO:0000313" key="2">
    <source>
        <dbReference type="EMBL" id="GMR32659.1"/>
    </source>
</evidence>
<organism evidence="2 3">
    <name type="scientific">Pristionchus mayeri</name>
    <dbReference type="NCBI Taxonomy" id="1317129"/>
    <lineage>
        <taxon>Eukaryota</taxon>
        <taxon>Metazoa</taxon>
        <taxon>Ecdysozoa</taxon>
        <taxon>Nematoda</taxon>
        <taxon>Chromadorea</taxon>
        <taxon>Rhabditida</taxon>
        <taxon>Rhabditina</taxon>
        <taxon>Diplogasteromorpha</taxon>
        <taxon>Diplogasteroidea</taxon>
        <taxon>Neodiplogasteridae</taxon>
        <taxon>Pristionchus</taxon>
    </lineage>
</organism>
<keyword evidence="3" id="KW-1185">Reference proteome</keyword>
<feature type="region of interest" description="Disordered" evidence="1">
    <location>
        <begin position="1"/>
        <end position="31"/>
    </location>
</feature>
<feature type="compositionally biased region" description="Low complexity" evidence="1">
    <location>
        <begin position="21"/>
        <end position="31"/>
    </location>
</feature>
<feature type="region of interest" description="Disordered" evidence="1">
    <location>
        <begin position="66"/>
        <end position="185"/>
    </location>
</feature>
<gene>
    <name evidence="2" type="ORF">PMAYCL1PPCAC_02854</name>
</gene>
<feature type="non-terminal residue" evidence="2">
    <location>
        <position position="1"/>
    </location>
</feature>